<dbReference type="PROSITE" id="PS51318">
    <property type="entry name" value="TAT"/>
    <property type="match status" value="1"/>
</dbReference>
<dbReference type="AlphaFoldDB" id="A0A934V3W1"/>
<dbReference type="InterPro" id="IPR051313">
    <property type="entry name" value="Bact_iron-sidero_bind"/>
</dbReference>
<dbReference type="InterPro" id="IPR006311">
    <property type="entry name" value="TAT_signal"/>
</dbReference>
<keyword evidence="5" id="KW-0175">Coiled coil</keyword>
<comment type="subcellular location">
    <subcellularLocation>
        <location evidence="1">Cell envelope</location>
    </subcellularLocation>
</comment>
<feature type="domain" description="Fe/B12 periplasmic-binding" evidence="7">
    <location>
        <begin position="61"/>
        <end position="332"/>
    </location>
</feature>
<feature type="coiled-coil region" evidence="5">
    <location>
        <begin position="171"/>
        <end position="198"/>
    </location>
</feature>
<name>A0A934V3W1_9PSEU</name>
<keyword evidence="4" id="KW-0732">Signal</keyword>
<reference evidence="8" key="1">
    <citation type="submission" date="2020-12" db="EMBL/GenBank/DDBJ databases">
        <title>Prauserella sp. ASG 168, a novel actinomycete isolated from cave rock.</title>
        <authorList>
            <person name="Suriyachadkun C."/>
        </authorList>
    </citation>
    <scope>NUCLEOTIDE SEQUENCE</scope>
    <source>
        <strain evidence="8">ASG 168</strain>
    </source>
</reference>
<proteinExistence type="inferred from homology"/>
<comment type="caution">
    <text evidence="8">The sequence shown here is derived from an EMBL/GenBank/DDBJ whole genome shotgun (WGS) entry which is preliminary data.</text>
</comment>
<evidence type="ECO:0000256" key="2">
    <source>
        <dbReference type="ARBA" id="ARBA00008814"/>
    </source>
</evidence>
<dbReference type="InterPro" id="IPR002491">
    <property type="entry name" value="ABC_transptr_periplasmic_BD"/>
</dbReference>
<dbReference type="Gene3D" id="3.40.50.1980">
    <property type="entry name" value="Nitrogenase molybdenum iron protein domain"/>
    <property type="match status" value="2"/>
</dbReference>
<dbReference type="PROSITE" id="PS51257">
    <property type="entry name" value="PROKAR_LIPOPROTEIN"/>
    <property type="match status" value="1"/>
</dbReference>
<dbReference type="RefSeq" id="WP_200322645.1">
    <property type="nucleotide sequence ID" value="NZ_JAENJH010000007.1"/>
</dbReference>
<evidence type="ECO:0000259" key="7">
    <source>
        <dbReference type="PROSITE" id="PS50983"/>
    </source>
</evidence>
<gene>
    <name evidence="8" type="ORF">JHE00_25620</name>
</gene>
<dbReference type="GO" id="GO:1901678">
    <property type="term" value="P:iron coordination entity transport"/>
    <property type="evidence" value="ECO:0007669"/>
    <property type="project" value="UniProtKB-ARBA"/>
</dbReference>
<feature type="region of interest" description="Disordered" evidence="6">
    <location>
        <begin position="28"/>
        <end position="55"/>
    </location>
</feature>
<dbReference type="SUPFAM" id="SSF53807">
    <property type="entry name" value="Helical backbone' metal receptor"/>
    <property type="match status" value="1"/>
</dbReference>
<dbReference type="Proteomes" id="UP000635245">
    <property type="component" value="Unassembled WGS sequence"/>
</dbReference>
<evidence type="ECO:0000256" key="5">
    <source>
        <dbReference type="SAM" id="Coils"/>
    </source>
</evidence>
<evidence type="ECO:0000256" key="3">
    <source>
        <dbReference type="ARBA" id="ARBA00022448"/>
    </source>
</evidence>
<evidence type="ECO:0000313" key="8">
    <source>
        <dbReference type="EMBL" id="MBK1787721.1"/>
    </source>
</evidence>
<protein>
    <submittedName>
        <fullName evidence="8">ABC transporter substrate-binding protein</fullName>
    </submittedName>
</protein>
<dbReference type="Pfam" id="PF01497">
    <property type="entry name" value="Peripla_BP_2"/>
    <property type="match status" value="1"/>
</dbReference>
<organism evidence="8 9">
    <name type="scientific">Prauserella cavernicola</name>
    <dbReference type="NCBI Taxonomy" id="2800127"/>
    <lineage>
        <taxon>Bacteria</taxon>
        <taxon>Bacillati</taxon>
        <taxon>Actinomycetota</taxon>
        <taxon>Actinomycetes</taxon>
        <taxon>Pseudonocardiales</taxon>
        <taxon>Pseudonocardiaceae</taxon>
        <taxon>Prauserella</taxon>
    </lineage>
</organism>
<dbReference type="EMBL" id="JAENJH010000007">
    <property type="protein sequence ID" value="MBK1787721.1"/>
    <property type="molecule type" value="Genomic_DNA"/>
</dbReference>
<dbReference type="PROSITE" id="PS50983">
    <property type="entry name" value="FE_B12_PBP"/>
    <property type="match status" value="1"/>
</dbReference>
<accession>A0A934V3W1</accession>
<comment type="similarity">
    <text evidence="2">Belongs to the bacterial solute-binding protein 8 family.</text>
</comment>
<evidence type="ECO:0000313" key="9">
    <source>
        <dbReference type="Proteomes" id="UP000635245"/>
    </source>
</evidence>
<keyword evidence="9" id="KW-1185">Reference proteome</keyword>
<evidence type="ECO:0000256" key="6">
    <source>
        <dbReference type="SAM" id="MobiDB-lite"/>
    </source>
</evidence>
<sequence length="332" mass="35860">MRTPASPLGRRTVLTGLGAGLATLGLSACGPRDTPREQSTTDTKAVTHPYGEADVPRSPRRVIALDPGQAMQVALEHGIPLVASATLDAEPPVPGYLPGGKREFEHLGFGQVDVERLAGFDADLVVGNTASLQDNYDAVAGLASTVAYANTRDAVEWHESALTVAGIYGVREAQQRKLDEYRDRAERFKNDNAELLADKKVALLRFTTDELRIVTDSIIFPSRILTDAGVRRTESSAPEQAEDTYTSLSPEQVSRLADADVLIHFSGGGAFEGGQVSSTFRRYTEGELWRRLPAVRAGKVFEVPRVSWWDGASASAAGALLDDLERLVPRFA</sequence>
<dbReference type="GO" id="GO:0030288">
    <property type="term" value="C:outer membrane-bounded periplasmic space"/>
    <property type="evidence" value="ECO:0007669"/>
    <property type="project" value="TreeGrafter"/>
</dbReference>
<evidence type="ECO:0000256" key="1">
    <source>
        <dbReference type="ARBA" id="ARBA00004196"/>
    </source>
</evidence>
<dbReference type="PANTHER" id="PTHR30532:SF25">
    <property type="entry name" value="IRON(III) DICITRATE-BINDING PERIPLASMIC PROTEIN"/>
    <property type="match status" value="1"/>
</dbReference>
<evidence type="ECO:0000256" key="4">
    <source>
        <dbReference type="ARBA" id="ARBA00022729"/>
    </source>
</evidence>
<dbReference type="PANTHER" id="PTHR30532">
    <property type="entry name" value="IRON III DICITRATE-BINDING PERIPLASMIC PROTEIN"/>
    <property type="match status" value="1"/>
</dbReference>
<keyword evidence="3" id="KW-0813">Transport</keyword>